<gene>
    <name evidence="7" type="ORF">G6N77_10510</name>
</gene>
<evidence type="ECO:0000313" key="7">
    <source>
        <dbReference type="EMBL" id="NGN83888.1"/>
    </source>
</evidence>
<dbReference type="Pfam" id="PF13440">
    <property type="entry name" value="Polysacc_synt_3"/>
    <property type="match status" value="1"/>
</dbReference>
<dbReference type="EMBL" id="JAAKZI010000016">
    <property type="protein sequence ID" value="NGN83888.1"/>
    <property type="molecule type" value="Genomic_DNA"/>
</dbReference>
<evidence type="ECO:0000256" key="6">
    <source>
        <dbReference type="SAM" id="Phobius"/>
    </source>
</evidence>
<dbReference type="RefSeq" id="WP_165182117.1">
    <property type="nucleotide sequence ID" value="NZ_JAAKZI010000016.1"/>
</dbReference>
<dbReference type="PANTHER" id="PTHR30250">
    <property type="entry name" value="PST FAMILY PREDICTED COLANIC ACID TRANSPORTER"/>
    <property type="match status" value="1"/>
</dbReference>
<evidence type="ECO:0000256" key="3">
    <source>
        <dbReference type="ARBA" id="ARBA00022692"/>
    </source>
</evidence>
<comment type="subcellular location">
    <subcellularLocation>
        <location evidence="1">Cell membrane</location>
        <topology evidence="1">Multi-pass membrane protein</topology>
    </subcellularLocation>
</comment>
<keyword evidence="2" id="KW-1003">Cell membrane</keyword>
<feature type="transmembrane region" description="Helical" evidence="6">
    <location>
        <begin position="309"/>
        <end position="331"/>
    </location>
</feature>
<feature type="transmembrane region" description="Helical" evidence="6">
    <location>
        <begin position="400"/>
        <end position="423"/>
    </location>
</feature>
<protein>
    <submittedName>
        <fullName evidence="7">Oligosaccharide flippase family protein</fullName>
    </submittedName>
</protein>
<evidence type="ECO:0000313" key="8">
    <source>
        <dbReference type="Proteomes" id="UP000479226"/>
    </source>
</evidence>
<feature type="transmembrane region" description="Helical" evidence="6">
    <location>
        <begin position="23"/>
        <end position="45"/>
    </location>
</feature>
<feature type="transmembrane region" description="Helical" evidence="6">
    <location>
        <begin position="376"/>
        <end position="394"/>
    </location>
</feature>
<sequence>MSLTPKAKPSVANRAKSLFANEFIRHVATLLTGTVASQALMLLLTPVLSRLYTPEDYGLFSVYASILSTLTVIAALRYDMAIMLPRSEANAKVLKRGVTILIVAASVVSTVVCLILGGVIADAFNAPSLAPWLGLMGLSVFSLSEITALTYWFNRTKDYKTIGVNKVLMSSGTGLAQLGLALVKIGGVGGLIIGSLLGQFLALVRLRQKSKDSRSGLEEADSSLKELLHRYRRMPLLNGPNALVDSARSTGMSLLIAALYSGAVLGQFYMAWRILQIPIALINGAISQVFFQKLATIERGRMFPFIRTAIVRSALLGIIPFVLIYVLSPWIFPLVLGGQWVQASYISQALVPWLFMNLITSPISTIFVVTDNQDWMLAHAVVYAAIPLTLIPWLHGDIVVTLSIMSWAMAVWLVVFVGMALWVSRRYDKAAKQHGY</sequence>
<feature type="transmembrane region" description="Helical" evidence="6">
    <location>
        <begin position="252"/>
        <end position="271"/>
    </location>
</feature>
<keyword evidence="3 6" id="KW-0812">Transmembrane</keyword>
<name>A0ABX0DB61_9MICC</name>
<keyword evidence="5 6" id="KW-0472">Membrane</keyword>
<accession>A0ABX0DB61</accession>
<dbReference type="PANTHER" id="PTHR30250:SF28">
    <property type="entry name" value="POLYSACCHARIDE BIOSYNTHESIS PROTEIN"/>
    <property type="match status" value="1"/>
</dbReference>
<proteinExistence type="predicted"/>
<feature type="transmembrane region" description="Helical" evidence="6">
    <location>
        <begin position="351"/>
        <end position="369"/>
    </location>
</feature>
<organism evidence="7 8">
    <name type="scientific">Arthrobacter silviterrae</name>
    <dbReference type="NCBI Taxonomy" id="2026658"/>
    <lineage>
        <taxon>Bacteria</taxon>
        <taxon>Bacillati</taxon>
        <taxon>Actinomycetota</taxon>
        <taxon>Actinomycetes</taxon>
        <taxon>Micrococcales</taxon>
        <taxon>Micrococcaceae</taxon>
        <taxon>Arthrobacter</taxon>
    </lineage>
</organism>
<evidence type="ECO:0000256" key="2">
    <source>
        <dbReference type="ARBA" id="ARBA00022475"/>
    </source>
</evidence>
<feature type="transmembrane region" description="Helical" evidence="6">
    <location>
        <begin position="132"/>
        <end position="152"/>
    </location>
</feature>
<keyword evidence="4 6" id="KW-1133">Transmembrane helix</keyword>
<feature type="transmembrane region" description="Helical" evidence="6">
    <location>
        <begin position="97"/>
        <end position="120"/>
    </location>
</feature>
<dbReference type="InterPro" id="IPR050833">
    <property type="entry name" value="Poly_Biosynth_Transport"/>
</dbReference>
<comment type="caution">
    <text evidence="7">The sequence shown here is derived from an EMBL/GenBank/DDBJ whole genome shotgun (WGS) entry which is preliminary data.</text>
</comment>
<evidence type="ECO:0000256" key="1">
    <source>
        <dbReference type="ARBA" id="ARBA00004651"/>
    </source>
</evidence>
<evidence type="ECO:0000256" key="5">
    <source>
        <dbReference type="ARBA" id="ARBA00023136"/>
    </source>
</evidence>
<evidence type="ECO:0000256" key="4">
    <source>
        <dbReference type="ARBA" id="ARBA00022989"/>
    </source>
</evidence>
<keyword evidence="8" id="KW-1185">Reference proteome</keyword>
<feature type="transmembrane region" description="Helical" evidence="6">
    <location>
        <begin position="57"/>
        <end position="76"/>
    </location>
</feature>
<dbReference type="Proteomes" id="UP000479226">
    <property type="component" value="Unassembled WGS sequence"/>
</dbReference>
<reference evidence="7 8" key="1">
    <citation type="submission" date="2020-02" db="EMBL/GenBank/DDBJ databases">
        <title>Genome sequence of the type strain DSM 27180 of Arthrobacter silviterrae.</title>
        <authorList>
            <person name="Gao J."/>
            <person name="Sun J."/>
        </authorList>
    </citation>
    <scope>NUCLEOTIDE SEQUENCE [LARGE SCALE GENOMIC DNA]</scope>
    <source>
        <strain evidence="7 8">DSM 27180</strain>
    </source>
</reference>